<dbReference type="Gene3D" id="3.10.180.10">
    <property type="entry name" value="2,3-Dihydroxybiphenyl 1,2-Dioxygenase, domain 1"/>
    <property type="match status" value="1"/>
</dbReference>
<evidence type="ECO:0000313" key="4">
    <source>
        <dbReference type="Proteomes" id="UP001501147"/>
    </source>
</evidence>
<reference evidence="4" key="1">
    <citation type="journal article" date="2019" name="Int. J. Syst. Evol. Microbiol.">
        <title>The Global Catalogue of Microorganisms (GCM) 10K type strain sequencing project: providing services to taxonomists for standard genome sequencing and annotation.</title>
        <authorList>
            <consortium name="The Broad Institute Genomics Platform"/>
            <consortium name="The Broad Institute Genome Sequencing Center for Infectious Disease"/>
            <person name="Wu L."/>
            <person name="Ma J."/>
        </authorList>
    </citation>
    <scope>NUCLEOTIDE SEQUENCE [LARGE SCALE GENOMIC DNA]</scope>
    <source>
        <strain evidence="4">JCM 18324</strain>
    </source>
</reference>
<dbReference type="PANTHER" id="PTHR21366">
    <property type="entry name" value="GLYOXALASE FAMILY PROTEIN"/>
    <property type="match status" value="1"/>
</dbReference>
<name>A0ABP9B7M1_9ACTN</name>
<dbReference type="Pfam" id="PF00903">
    <property type="entry name" value="Glyoxalase"/>
    <property type="match status" value="1"/>
</dbReference>
<dbReference type="EMBL" id="BAABJV010000017">
    <property type="protein sequence ID" value="GAA4791117.1"/>
    <property type="molecule type" value="Genomic_DNA"/>
</dbReference>
<proteinExistence type="predicted"/>
<comment type="caution">
    <text evidence="3">The sequence shown here is derived from an EMBL/GenBank/DDBJ whole genome shotgun (WGS) entry which is preliminary data.</text>
</comment>
<dbReference type="InterPro" id="IPR050383">
    <property type="entry name" value="GlyoxalaseI/FosfomycinResist"/>
</dbReference>
<dbReference type="CDD" id="cd06587">
    <property type="entry name" value="VOC"/>
    <property type="match status" value="1"/>
</dbReference>
<gene>
    <name evidence="3" type="ORF">GCM10023329_48620</name>
</gene>
<feature type="domain" description="VOC" evidence="2">
    <location>
        <begin position="70"/>
        <end position="193"/>
    </location>
</feature>
<accession>A0ABP9B7M1</accession>
<dbReference type="Proteomes" id="UP001501147">
    <property type="component" value="Unassembled WGS sequence"/>
</dbReference>
<protein>
    <recommendedName>
        <fullName evidence="2">VOC domain-containing protein</fullName>
    </recommendedName>
</protein>
<evidence type="ECO:0000259" key="2">
    <source>
        <dbReference type="PROSITE" id="PS51819"/>
    </source>
</evidence>
<feature type="region of interest" description="Disordered" evidence="1">
    <location>
        <begin position="1"/>
        <end position="34"/>
    </location>
</feature>
<organism evidence="3 4">
    <name type="scientific">Streptomyces sanyensis</name>
    <dbReference type="NCBI Taxonomy" id="568869"/>
    <lineage>
        <taxon>Bacteria</taxon>
        <taxon>Bacillati</taxon>
        <taxon>Actinomycetota</taxon>
        <taxon>Actinomycetes</taxon>
        <taxon>Kitasatosporales</taxon>
        <taxon>Streptomycetaceae</taxon>
        <taxon>Streptomyces</taxon>
    </lineage>
</organism>
<evidence type="ECO:0000256" key="1">
    <source>
        <dbReference type="SAM" id="MobiDB-lite"/>
    </source>
</evidence>
<dbReference type="SUPFAM" id="SSF54593">
    <property type="entry name" value="Glyoxalase/Bleomycin resistance protein/Dihydroxybiphenyl dioxygenase"/>
    <property type="match status" value="1"/>
</dbReference>
<dbReference type="InterPro" id="IPR029068">
    <property type="entry name" value="Glyas_Bleomycin-R_OHBP_Dase"/>
</dbReference>
<dbReference type="PROSITE" id="PS51819">
    <property type="entry name" value="VOC"/>
    <property type="match status" value="1"/>
</dbReference>
<dbReference type="InterPro" id="IPR004360">
    <property type="entry name" value="Glyas_Fos-R_dOase_dom"/>
</dbReference>
<keyword evidence="4" id="KW-1185">Reference proteome</keyword>
<dbReference type="PANTHER" id="PTHR21366:SF14">
    <property type="entry name" value="GLYOXALASE DOMAIN-CONTAINING PROTEIN 5"/>
    <property type="match status" value="1"/>
</dbReference>
<sequence length="210" mass="23641">MPRKVDDSIRWLRGPPERPAADRDHPPYAEGVRMPQPQGAALDAVRARREELRRRYLHAPAERPATTARGIHHAAFICRDVEETIRFYQEFLGFPLVEIVENRDYRGSTHFFFDLGHGNLLGFFDFPGHEHPEAHETVGGVQHLALSVDAQHFAAARAALDRAGVDYAGPDRGVEDSLYLRDPNGVPLELYRERLGIFDGEQILGALGED</sequence>
<evidence type="ECO:0000313" key="3">
    <source>
        <dbReference type="EMBL" id="GAA4791117.1"/>
    </source>
</evidence>
<dbReference type="InterPro" id="IPR037523">
    <property type="entry name" value="VOC_core"/>
</dbReference>
<feature type="compositionally biased region" description="Basic and acidic residues" evidence="1">
    <location>
        <begin position="1"/>
        <end position="27"/>
    </location>
</feature>